<dbReference type="PANTHER" id="PTHR43226:SF4">
    <property type="entry name" value="XAA-PRO AMINOPEPTIDASE 3"/>
    <property type="match status" value="1"/>
</dbReference>
<dbReference type="SUPFAM" id="SSF55920">
    <property type="entry name" value="Creatinase/aminopeptidase"/>
    <property type="match status" value="1"/>
</dbReference>
<comment type="catalytic activity">
    <reaction evidence="1">
        <text>Release of any N-terminal amino acid, including proline, that is linked to proline, even from a dipeptide or tripeptide.</text>
        <dbReference type="EC" id="3.4.11.9"/>
    </reaction>
</comment>
<evidence type="ECO:0000256" key="9">
    <source>
        <dbReference type="ARBA" id="ARBA00022801"/>
    </source>
</evidence>
<dbReference type="InterPro" id="IPR052433">
    <property type="entry name" value="X-Pro_dipept-like"/>
</dbReference>
<dbReference type="GO" id="GO:0070006">
    <property type="term" value="F:metalloaminopeptidase activity"/>
    <property type="evidence" value="ECO:0007669"/>
    <property type="project" value="InterPro"/>
</dbReference>
<dbReference type="GO" id="GO:0030145">
    <property type="term" value="F:manganese ion binding"/>
    <property type="evidence" value="ECO:0007669"/>
    <property type="project" value="InterPro"/>
</dbReference>
<feature type="domain" description="Aminopeptidase P N-terminal" evidence="14">
    <location>
        <begin position="77"/>
        <end position="213"/>
    </location>
</feature>
<comment type="similarity">
    <text evidence="4">Belongs to the peptidase M24B family.</text>
</comment>
<evidence type="ECO:0000313" key="16">
    <source>
        <dbReference type="Proteomes" id="UP000224634"/>
    </source>
</evidence>
<dbReference type="EMBL" id="PDNA01000136">
    <property type="protein sequence ID" value="PGH11153.1"/>
    <property type="molecule type" value="Genomic_DNA"/>
</dbReference>
<keyword evidence="16" id="KW-1185">Reference proteome</keyword>
<evidence type="ECO:0000259" key="14">
    <source>
        <dbReference type="SMART" id="SM01011"/>
    </source>
</evidence>
<organism evidence="15 16">
    <name type="scientific">Polytolypa hystricis (strain UAMH7299)</name>
    <dbReference type="NCBI Taxonomy" id="1447883"/>
    <lineage>
        <taxon>Eukaryota</taxon>
        <taxon>Fungi</taxon>
        <taxon>Dikarya</taxon>
        <taxon>Ascomycota</taxon>
        <taxon>Pezizomycotina</taxon>
        <taxon>Eurotiomycetes</taxon>
        <taxon>Eurotiomycetidae</taxon>
        <taxon>Onygenales</taxon>
        <taxon>Onygenales incertae sedis</taxon>
        <taxon>Polytolypa</taxon>
    </lineage>
</organism>
<dbReference type="Gene3D" id="3.40.350.10">
    <property type="entry name" value="Creatinase/prolidase N-terminal domain"/>
    <property type="match status" value="1"/>
</dbReference>
<dbReference type="InterPro" id="IPR029149">
    <property type="entry name" value="Creatin/AminoP/Spt16_N"/>
</dbReference>
<evidence type="ECO:0000256" key="3">
    <source>
        <dbReference type="ARBA" id="ARBA00002443"/>
    </source>
</evidence>
<dbReference type="Pfam" id="PF00557">
    <property type="entry name" value="Peptidase_M24"/>
    <property type="match status" value="1"/>
</dbReference>
<evidence type="ECO:0000256" key="4">
    <source>
        <dbReference type="ARBA" id="ARBA00008766"/>
    </source>
</evidence>
<gene>
    <name evidence="15" type="ORF">AJ80_07255</name>
</gene>
<protein>
    <recommendedName>
        <fullName evidence="5">Xaa-Pro aminopeptidase</fullName>
        <ecNumber evidence="5">3.4.11.9</ecNumber>
    </recommendedName>
    <alternativeName>
        <fullName evidence="12">Aminoacylproline aminopeptidase</fullName>
    </alternativeName>
    <alternativeName>
        <fullName evidence="13">Prolidase</fullName>
    </alternativeName>
</protein>
<sequence length="502" mass="56057">MPRKLLFSRQWRQCMTTRSLTFRCVESRSLWKAPAPPLRACQHRLYSSISAAELQFGQPLHETHPHILKAGELSPGITALEYAHRRSKLASKLPKHGVAVLASSELQYKSGNVFYSYHQDPDFFYLTGFNEPGALAIIQNDGSEDNHTFHLYVREKDPKAELWDGARSGVQAAMDVFNADESGDIQDLSLGLPSIITDATEIYTDIKPSAVLRSPLSRLFQKIPNTSGTAAGYADPSKFKPLRSVMNDLRAFKSDAEIQNMRKAGQASGRAFTEAMRHGFTREKDLYSFLSYQFEVKGCDTSAFVPVVAGGRNALSIHYVRNDDVLRDGELVLVDGGGEYGGYISDITRTWPVNGKFSGPQRDLYTALLNVQRSCVSLCRESAGLSLDKLHEISEFRLRDELKSLGFDISGNAMTTLFPHHLGHYIGLDVHDCVGYPRRHQLLKGQCITIEPGVYVPNDERWPEQFRGIGIRIEDSVCIGDDNPLVLTTEAVKEIDDIEALR</sequence>
<dbReference type="Gene3D" id="3.90.230.10">
    <property type="entry name" value="Creatinase/methionine aminopeptidase superfamily"/>
    <property type="match status" value="1"/>
</dbReference>
<dbReference type="SUPFAM" id="SSF53092">
    <property type="entry name" value="Creatinase/prolidase N-terminal domain"/>
    <property type="match status" value="1"/>
</dbReference>
<dbReference type="OrthoDB" id="4215474at2759"/>
<dbReference type="GO" id="GO:0005739">
    <property type="term" value="C:mitochondrion"/>
    <property type="evidence" value="ECO:0007669"/>
    <property type="project" value="TreeGrafter"/>
</dbReference>
<keyword evidence="6" id="KW-0031">Aminopeptidase</keyword>
<dbReference type="EC" id="3.4.11.9" evidence="5"/>
<evidence type="ECO:0000256" key="12">
    <source>
        <dbReference type="ARBA" id="ARBA00030849"/>
    </source>
</evidence>
<dbReference type="CDD" id="cd01087">
    <property type="entry name" value="Prolidase"/>
    <property type="match status" value="1"/>
</dbReference>
<name>A0A2B7XQW5_POLH7</name>
<dbReference type="GO" id="GO:0006508">
    <property type="term" value="P:proteolysis"/>
    <property type="evidence" value="ECO:0007669"/>
    <property type="project" value="UniProtKB-KW"/>
</dbReference>
<keyword evidence="10" id="KW-0482">Metalloprotease</keyword>
<dbReference type="InterPro" id="IPR036005">
    <property type="entry name" value="Creatinase/aminopeptidase-like"/>
</dbReference>
<evidence type="ECO:0000256" key="1">
    <source>
        <dbReference type="ARBA" id="ARBA00001424"/>
    </source>
</evidence>
<accession>A0A2B7XQW5</accession>
<evidence type="ECO:0000256" key="8">
    <source>
        <dbReference type="ARBA" id="ARBA00022723"/>
    </source>
</evidence>
<evidence type="ECO:0000256" key="11">
    <source>
        <dbReference type="ARBA" id="ARBA00023211"/>
    </source>
</evidence>
<evidence type="ECO:0000256" key="10">
    <source>
        <dbReference type="ARBA" id="ARBA00023049"/>
    </source>
</evidence>
<comment type="function">
    <text evidence="3">Catalyzes the removal of a penultimate prolyl residue from the N-termini of peptides.</text>
</comment>
<reference evidence="15 16" key="1">
    <citation type="submission" date="2017-10" db="EMBL/GenBank/DDBJ databases">
        <title>Comparative genomics in systemic dimorphic fungi from Ajellomycetaceae.</title>
        <authorList>
            <person name="Munoz J.F."/>
            <person name="Mcewen J.G."/>
            <person name="Clay O.K."/>
            <person name="Cuomo C.A."/>
        </authorList>
    </citation>
    <scope>NUCLEOTIDE SEQUENCE [LARGE SCALE GENOMIC DNA]</scope>
    <source>
        <strain evidence="15 16">UAMH7299</strain>
    </source>
</reference>
<keyword evidence="8" id="KW-0479">Metal-binding</keyword>
<evidence type="ECO:0000256" key="13">
    <source>
        <dbReference type="ARBA" id="ARBA00032413"/>
    </source>
</evidence>
<keyword evidence="9" id="KW-0378">Hydrolase</keyword>
<comment type="caution">
    <text evidence="15">The sequence shown here is derived from an EMBL/GenBank/DDBJ whole genome shotgun (WGS) entry which is preliminary data.</text>
</comment>
<keyword evidence="7" id="KW-0645">Protease</keyword>
<proteinExistence type="inferred from homology"/>
<dbReference type="Pfam" id="PF05195">
    <property type="entry name" value="AMP_N"/>
    <property type="match status" value="1"/>
</dbReference>
<comment type="cofactor">
    <cofactor evidence="2">
        <name>Mn(2+)</name>
        <dbReference type="ChEBI" id="CHEBI:29035"/>
    </cofactor>
</comment>
<dbReference type="InterPro" id="IPR000994">
    <property type="entry name" value="Pept_M24"/>
</dbReference>
<evidence type="ECO:0000256" key="2">
    <source>
        <dbReference type="ARBA" id="ARBA00001936"/>
    </source>
</evidence>
<evidence type="ECO:0000313" key="15">
    <source>
        <dbReference type="EMBL" id="PGH11153.1"/>
    </source>
</evidence>
<dbReference type="STRING" id="1447883.A0A2B7XQW5"/>
<dbReference type="InterPro" id="IPR007865">
    <property type="entry name" value="Aminopep_P_N"/>
</dbReference>
<dbReference type="SMART" id="SM01011">
    <property type="entry name" value="AMP_N"/>
    <property type="match status" value="1"/>
</dbReference>
<evidence type="ECO:0000256" key="7">
    <source>
        <dbReference type="ARBA" id="ARBA00022670"/>
    </source>
</evidence>
<evidence type="ECO:0000256" key="5">
    <source>
        <dbReference type="ARBA" id="ARBA00012574"/>
    </source>
</evidence>
<dbReference type="AlphaFoldDB" id="A0A2B7XQW5"/>
<dbReference type="PANTHER" id="PTHR43226">
    <property type="entry name" value="XAA-PRO AMINOPEPTIDASE 3"/>
    <property type="match status" value="1"/>
</dbReference>
<dbReference type="Proteomes" id="UP000224634">
    <property type="component" value="Unassembled WGS sequence"/>
</dbReference>
<keyword evidence="11" id="KW-0464">Manganese</keyword>
<evidence type="ECO:0000256" key="6">
    <source>
        <dbReference type="ARBA" id="ARBA00022438"/>
    </source>
</evidence>